<dbReference type="OrthoDB" id="952271at2759"/>
<dbReference type="Pfam" id="PF06337">
    <property type="entry name" value="DUSP"/>
    <property type="match status" value="1"/>
</dbReference>
<proteinExistence type="inferred from homology"/>
<dbReference type="GO" id="GO:0016579">
    <property type="term" value="P:protein deubiquitination"/>
    <property type="evidence" value="ECO:0007669"/>
    <property type="project" value="InterPro"/>
</dbReference>
<gene>
    <name evidence="11" type="ORF">PNEG_01749</name>
</gene>
<dbReference type="GO" id="GO:0004843">
    <property type="term" value="F:cysteine-type deubiquitinase activity"/>
    <property type="evidence" value="ECO:0007669"/>
    <property type="project" value="UniProtKB-EC"/>
</dbReference>
<evidence type="ECO:0000256" key="1">
    <source>
        <dbReference type="ARBA" id="ARBA00000707"/>
    </source>
</evidence>
<dbReference type="PANTHER" id="PTHR21646:SF24">
    <property type="entry name" value="UBIQUITIN CARBOXYL-TERMINAL HYDROLASE"/>
    <property type="match status" value="1"/>
</dbReference>
<dbReference type="RefSeq" id="XP_007873713.1">
    <property type="nucleotide sequence ID" value="XM_007875522.1"/>
</dbReference>
<feature type="region of interest" description="Disordered" evidence="8">
    <location>
        <begin position="1"/>
        <end position="37"/>
    </location>
</feature>
<dbReference type="EC" id="3.4.19.12" evidence="3"/>
<organism evidence="11 12">
    <name type="scientific">Pneumocystis murina (strain B123)</name>
    <name type="common">Mouse pneumocystis pneumonia agent</name>
    <name type="synonym">Pneumocystis carinii f. sp. muris</name>
    <dbReference type="NCBI Taxonomy" id="1069680"/>
    <lineage>
        <taxon>Eukaryota</taxon>
        <taxon>Fungi</taxon>
        <taxon>Dikarya</taxon>
        <taxon>Ascomycota</taxon>
        <taxon>Taphrinomycotina</taxon>
        <taxon>Pneumocystomycetes</taxon>
        <taxon>Pneumocystaceae</taxon>
        <taxon>Pneumocystis</taxon>
    </lineage>
</organism>
<dbReference type="SUPFAM" id="SSF143791">
    <property type="entry name" value="DUSP-like"/>
    <property type="match status" value="1"/>
</dbReference>
<dbReference type="SUPFAM" id="SSF54001">
    <property type="entry name" value="Cysteine proteinases"/>
    <property type="match status" value="1"/>
</dbReference>
<dbReference type="PROSITE" id="PS51283">
    <property type="entry name" value="DUSP"/>
    <property type="match status" value="1"/>
</dbReference>
<keyword evidence="12" id="KW-1185">Reference proteome</keyword>
<dbReference type="HOGENOM" id="CLU_001060_7_1_1"/>
<dbReference type="GeneID" id="19895443"/>
<protein>
    <recommendedName>
        <fullName evidence="3">ubiquitinyl hydrolase 1</fullName>
        <ecNumber evidence="3">3.4.19.12</ecNumber>
    </recommendedName>
</protein>
<evidence type="ECO:0000259" key="9">
    <source>
        <dbReference type="PROSITE" id="PS50235"/>
    </source>
</evidence>
<evidence type="ECO:0000256" key="4">
    <source>
        <dbReference type="ARBA" id="ARBA00022670"/>
    </source>
</evidence>
<dbReference type="EMBL" id="AFWA02000008">
    <property type="protein sequence ID" value="EMR09991.1"/>
    <property type="molecule type" value="Genomic_DNA"/>
</dbReference>
<dbReference type="CDD" id="cd02674">
    <property type="entry name" value="Peptidase_C19R"/>
    <property type="match status" value="1"/>
</dbReference>
<dbReference type="InterPro" id="IPR038765">
    <property type="entry name" value="Papain-like_cys_pep_sf"/>
</dbReference>
<feature type="domain" description="DUSP" evidence="10">
    <location>
        <begin position="223"/>
        <end position="318"/>
    </location>
</feature>
<feature type="compositionally biased region" description="Polar residues" evidence="8">
    <location>
        <begin position="371"/>
        <end position="393"/>
    </location>
</feature>
<keyword evidence="5" id="KW-0833">Ubl conjugation pathway</keyword>
<evidence type="ECO:0000256" key="2">
    <source>
        <dbReference type="ARBA" id="ARBA00009085"/>
    </source>
</evidence>
<reference evidence="12" key="1">
    <citation type="journal article" date="2016" name="Nat. Commun.">
        <title>Genome analysis of three Pneumocystis species reveals adaptation mechanisms to life exclusively in mammalian hosts.</title>
        <authorList>
            <person name="Ma L."/>
            <person name="Chen Z."/>
            <person name="Huang D.W."/>
            <person name="Kutty G."/>
            <person name="Ishihara M."/>
            <person name="Wang H."/>
            <person name="Abouelleil A."/>
            <person name="Bishop L."/>
            <person name="Davey E."/>
            <person name="Deng R."/>
            <person name="Deng X."/>
            <person name="Fan L."/>
            <person name="Fantoni G."/>
            <person name="Fitzgerald M."/>
            <person name="Gogineni E."/>
            <person name="Goldberg J.M."/>
            <person name="Handley G."/>
            <person name="Hu X."/>
            <person name="Huber C."/>
            <person name="Jiao X."/>
            <person name="Jones K."/>
            <person name="Levin J.Z."/>
            <person name="Liu Y."/>
            <person name="Macdonald P."/>
            <person name="Melnikov A."/>
            <person name="Raley C."/>
            <person name="Sassi M."/>
            <person name="Sherman B.T."/>
            <person name="Song X."/>
            <person name="Sykes S."/>
            <person name="Tran B."/>
            <person name="Walsh L."/>
            <person name="Xia Y."/>
            <person name="Yang J."/>
            <person name="Young S."/>
            <person name="Zeng Q."/>
            <person name="Zheng X."/>
            <person name="Stephens R."/>
            <person name="Nusbaum C."/>
            <person name="Birren B.W."/>
            <person name="Azadi P."/>
            <person name="Lempicki R.A."/>
            <person name="Cuomo C.A."/>
            <person name="Kovacs J.A."/>
        </authorList>
    </citation>
    <scope>NUCLEOTIDE SEQUENCE [LARGE SCALE GENOMIC DNA]</scope>
    <source>
        <strain evidence="12">B123</strain>
    </source>
</reference>
<keyword evidence="4" id="KW-0645">Protease</keyword>
<dbReference type="PROSITE" id="PS50235">
    <property type="entry name" value="USP_3"/>
    <property type="match status" value="1"/>
</dbReference>
<dbReference type="PROSITE" id="PS00973">
    <property type="entry name" value="USP_2"/>
    <property type="match status" value="1"/>
</dbReference>
<dbReference type="Proteomes" id="UP000011958">
    <property type="component" value="Unassembled WGS sequence"/>
</dbReference>
<dbReference type="InterPro" id="IPR050185">
    <property type="entry name" value="Ub_carboxyl-term_hydrolase"/>
</dbReference>
<keyword evidence="6" id="KW-0378">Hydrolase</keyword>
<dbReference type="Gene3D" id="3.30.2230.10">
    <property type="entry name" value="DUSP-like"/>
    <property type="match status" value="1"/>
</dbReference>
<dbReference type="GO" id="GO:0006508">
    <property type="term" value="P:proteolysis"/>
    <property type="evidence" value="ECO:0007669"/>
    <property type="project" value="UniProtKB-KW"/>
</dbReference>
<evidence type="ECO:0000256" key="6">
    <source>
        <dbReference type="ARBA" id="ARBA00022801"/>
    </source>
</evidence>
<evidence type="ECO:0000256" key="5">
    <source>
        <dbReference type="ARBA" id="ARBA00022786"/>
    </source>
</evidence>
<dbReference type="InterPro" id="IPR028889">
    <property type="entry name" value="USP"/>
</dbReference>
<dbReference type="Pfam" id="PF00443">
    <property type="entry name" value="UCH"/>
    <property type="match status" value="1"/>
</dbReference>
<dbReference type="InterPro" id="IPR018200">
    <property type="entry name" value="USP_CS"/>
</dbReference>
<dbReference type="VEuPathDB" id="FungiDB:PNEG_01749"/>
<evidence type="ECO:0000256" key="8">
    <source>
        <dbReference type="SAM" id="MobiDB-lite"/>
    </source>
</evidence>
<feature type="region of interest" description="Disordered" evidence="8">
    <location>
        <begin position="367"/>
        <end position="393"/>
    </location>
</feature>
<evidence type="ECO:0000259" key="10">
    <source>
        <dbReference type="PROSITE" id="PS51283"/>
    </source>
</evidence>
<dbReference type="PANTHER" id="PTHR21646">
    <property type="entry name" value="UBIQUITIN CARBOXYL-TERMINAL HYDROLASE"/>
    <property type="match status" value="1"/>
</dbReference>
<evidence type="ECO:0000313" key="11">
    <source>
        <dbReference type="EMBL" id="EMR09991.1"/>
    </source>
</evidence>
<dbReference type="InterPro" id="IPR006615">
    <property type="entry name" value="Pept_C19_DUSP"/>
</dbReference>
<feature type="domain" description="USP" evidence="9">
    <location>
        <begin position="555"/>
        <end position="1260"/>
    </location>
</feature>
<keyword evidence="7" id="KW-0788">Thiol protease</keyword>
<evidence type="ECO:0000256" key="3">
    <source>
        <dbReference type="ARBA" id="ARBA00012759"/>
    </source>
</evidence>
<accession>M7NS96</accession>
<dbReference type="SMART" id="SM00695">
    <property type="entry name" value="DUSP"/>
    <property type="match status" value="1"/>
</dbReference>
<comment type="catalytic activity">
    <reaction evidence="1">
        <text>Thiol-dependent hydrolysis of ester, thioester, amide, peptide and isopeptide bonds formed by the C-terminal Gly of ubiquitin (a 76-residue protein attached to proteins as an intracellular targeting signal).</text>
        <dbReference type="EC" id="3.4.19.12"/>
    </reaction>
</comment>
<dbReference type="PROSITE" id="PS00972">
    <property type="entry name" value="USP_1"/>
    <property type="match status" value="1"/>
</dbReference>
<feature type="region of interest" description="Disordered" evidence="8">
    <location>
        <begin position="1331"/>
        <end position="1356"/>
    </location>
</feature>
<dbReference type="InterPro" id="IPR035927">
    <property type="entry name" value="DUSP-like_sf"/>
</dbReference>
<comment type="similarity">
    <text evidence="2">Belongs to the peptidase C19 family.</text>
</comment>
<comment type="caution">
    <text evidence="11">The sequence shown here is derived from an EMBL/GenBank/DDBJ whole genome shotgun (WGS) entry which is preliminary data.</text>
</comment>
<dbReference type="InterPro" id="IPR001394">
    <property type="entry name" value="Peptidase_C19_UCH"/>
</dbReference>
<dbReference type="STRING" id="1069680.M7NS96"/>
<dbReference type="eggNOG" id="KOG1870">
    <property type="taxonomic scope" value="Eukaryota"/>
</dbReference>
<dbReference type="Gene3D" id="3.90.70.10">
    <property type="entry name" value="Cysteine proteinases"/>
    <property type="match status" value="2"/>
</dbReference>
<evidence type="ECO:0000313" key="12">
    <source>
        <dbReference type="Proteomes" id="UP000011958"/>
    </source>
</evidence>
<name>M7NS96_PNEMU</name>
<evidence type="ECO:0000256" key="7">
    <source>
        <dbReference type="ARBA" id="ARBA00022807"/>
    </source>
</evidence>
<sequence>MEGAHTPEDLLSPSKRPCSSFSESNKRKEIPNITEDSANISEKIDSSLCTHDSAGRIDVAGGYITHAQYENNIRNIQGDRATRSLRSSLLNPTSTYNTFDTLNSYNSMYTSQCKSAYTTHISRQMGSTEMQNPGIGISMPYNIPNTLSTELDDIINSNIISGKSNKLFSKKKAEENEEKMHENLYDITKNSYSENVAIETPFSPNLKDLFEHETKNKLDKVSPSWSEQKAIIEPLLSRFIDYDVSFCIEASWMMNYRHFLEGLQEIIGPIDQTSLIEGNKLKHGLVEGKDYVLVSGEVWKYLSIWFGVKGYAIRKTVTGIYLDIEENKDVKATADIATSGISEKGLTVDTNTCLYTFRLVQMRRNTEETANDGSDNTTALEVPSPTSATAGNLSEYSTVITNSETLDALDDDLAPASSEHISISEKVSIDDIMPIESSVTSPIDVLATQISINGNSTVRTLLQVIKQVLGLASTQPIRLWHERKPIITPWMALPLEMTVKTLELPLFSELVVETMDIASFQGSASSLAPFLDTDYKKQDFKRTNLFDKSSKLKAIGLQNLGNSCYMNAALQCLMHTSELTTYFLSGVYHSEINSTNPLGTGGQIAKSYATLLNNLVHATTSFSPKAFKNCIGRFNPSFAGYAQQDSQELLAFLLDGMHEDLNRIKRKPYFEKPTLGDINDALIAKTADICWQLHRKRNDSVIVDLFHGLYKSVLVCPVCDQVSITFDPFMDLTLPLPFKNRWTYPVTVIPSDINKKQIHITVELDASSTIASMKAYVASKLGMDPHALTSSEIYAYKFYRHHADTSIVSTQLSPHDQVYLYEMPCPISDFVTNRSKIIIPIFHQRIEKLYHHPVAFGIPFFILLTHEEACSYDVIVKKIAEKYKQFVGSKKVLLNQTQETIQTDYEVATTKFSQPVENVLKKELDLHEDVFDLKYFSSRHSVLPTGWSVPMDHLPRLKTRFGKDTNSDRFFDEDDTLLTAESEEEPFSHGTPISLDDIVEDSDFSITKDSSDDELLPVNSNVEKTCQVSPKQGNGPHLSSDLNIHENKSLRNKAFIHQGEAIVCEWPADNYISIFSNETENGLRNSNVWDDVKKYEDPLLNNYETSTIHLDDCLDLFAKKEQLGEDDLWYCPNCKEHRRATKQLEIWKSPDILVIHLKRFSNSRNLRDKIDVLVDFPLKGLDLSERVAEYKNGFNLTNDSQIYDLYAVSNHFGGLGGGHYTAYVALENGHFYHFDDSLVVQIHESQIVTPAAYLLFYRRRTDKVLGESTMIKITEYISKISTESYDKMNVTSSLNKVSDLSMSDEKSILDPYNISMPNTLSMTHIDLSIRTPDDSINSNSQDSEESEKILFNDGFN</sequence>